<sequence length="150" mass="16195">MKVFSSLLVLASLFAPSFQQAVGTGHTGPGNPNSCSGRLMEFHVTINADLVGDITFALTDKCVFEVVGTLQYAARGNHIYTYCLDPLRHYGFQITDFPGNVDVNNDHWSLMWGTSMVVENGVITPNTQNATVFGPPCDSGPDVTGDPHCK</sequence>
<organism evidence="2 3">
    <name type="scientific">Seminavis robusta</name>
    <dbReference type="NCBI Taxonomy" id="568900"/>
    <lineage>
        <taxon>Eukaryota</taxon>
        <taxon>Sar</taxon>
        <taxon>Stramenopiles</taxon>
        <taxon>Ochrophyta</taxon>
        <taxon>Bacillariophyta</taxon>
        <taxon>Bacillariophyceae</taxon>
        <taxon>Bacillariophycidae</taxon>
        <taxon>Naviculales</taxon>
        <taxon>Naviculaceae</taxon>
        <taxon>Seminavis</taxon>
    </lineage>
</organism>
<protein>
    <submittedName>
        <fullName evidence="2">Uncharacterized protein</fullName>
    </submittedName>
</protein>
<reference evidence="2" key="1">
    <citation type="submission" date="2020-06" db="EMBL/GenBank/DDBJ databases">
        <authorList>
            <consortium name="Plant Systems Biology data submission"/>
        </authorList>
    </citation>
    <scope>NUCLEOTIDE SEQUENCE</scope>
    <source>
        <strain evidence="2">D6</strain>
    </source>
</reference>
<dbReference type="Proteomes" id="UP001153069">
    <property type="component" value="Unassembled WGS sequence"/>
</dbReference>
<name>A0A9N8H675_9STRA</name>
<evidence type="ECO:0000313" key="2">
    <source>
        <dbReference type="EMBL" id="CAB9502466.1"/>
    </source>
</evidence>
<gene>
    <name evidence="2" type="ORF">SEMRO_137_G064430.1</name>
</gene>
<proteinExistence type="predicted"/>
<comment type="caution">
    <text evidence="2">The sequence shown here is derived from an EMBL/GenBank/DDBJ whole genome shotgun (WGS) entry which is preliminary data.</text>
</comment>
<evidence type="ECO:0000313" key="3">
    <source>
        <dbReference type="Proteomes" id="UP001153069"/>
    </source>
</evidence>
<keyword evidence="3" id="KW-1185">Reference proteome</keyword>
<dbReference type="AlphaFoldDB" id="A0A9N8H675"/>
<feature type="chain" id="PRO_5040485654" evidence="1">
    <location>
        <begin position="20"/>
        <end position="150"/>
    </location>
</feature>
<accession>A0A9N8H675</accession>
<keyword evidence="1" id="KW-0732">Signal</keyword>
<dbReference type="EMBL" id="CAICTM010000136">
    <property type="protein sequence ID" value="CAB9502466.1"/>
    <property type="molecule type" value="Genomic_DNA"/>
</dbReference>
<feature type="signal peptide" evidence="1">
    <location>
        <begin position="1"/>
        <end position="19"/>
    </location>
</feature>
<evidence type="ECO:0000256" key="1">
    <source>
        <dbReference type="SAM" id="SignalP"/>
    </source>
</evidence>